<feature type="disulfide bond" evidence="1">
    <location>
        <begin position="982"/>
        <end position="997"/>
    </location>
</feature>
<dbReference type="Proteomes" id="UP000601435">
    <property type="component" value="Unassembled WGS sequence"/>
</dbReference>
<dbReference type="InterPro" id="IPR000519">
    <property type="entry name" value="P_trefoil_dom"/>
</dbReference>
<name>A0A812WXY6_9DINO</name>
<keyword evidence="5" id="KW-1185">Reference proteome</keyword>
<dbReference type="Pfam" id="PF03407">
    <property type="entry name" value="Nucleotid_trans"/>
    <property type="match status" value="1"/>
</dbReference>
<dbReference type="InterPro" id="IPR005069">
    <property type="entry name" value="Nucl-diP-sugar_transferase"/>
</dbReference>
<dbReference type="OrthoDB" id="414411at2759"/>
<gene>
    <name evidence="4" type="ORF">SNEC2469_LOCUS19919</name>
</gene>
<proteinExistence type="predicted"/>
<evidence type="ECO:0000259" key="3">
    <source>
        <dbReference type="PROSITE" id="PS51448"/>
    </source>
</evidence>
<dbReference type="PROSITE" id="PS51448">
    <property type="entry name" value="P_TREFOIL_2"/>
    <property type="match status" value="1"/>
</dbReference>
<evidence type="ECO:0000313" key="5">
    <source>
        <dbReference type="Proteomes" id="UP000601435"/>
    </source>
</evidence>
<comment type="caution">
    <text evidence="4">The sequence shown here is derived from an EMBL/GenBank/DDBJ whole genome shotgun (WGS) entry which is preliminary data.</text>
</comment>
<feature type="region of interest" description="Disordered" evidence="2">
    <location>
        <begin position="240"/>
        <end position="262"/>
    </location>
</feature>
<accession>A0A812WXY6</accession>
<evidence type="ECO:0000313" key="4">
    <source>
        <dbReference type="EMBL" id="CAE7691692.1"/>
    </source>
</evidence>
<feature type="region of interest" description="Disordered" evidence="2">
    <location>
        <begin position="145"/>
        <end position="207"/>
    </location>
</feature>
<keyword evidence="1" id="KW-1015">Disulfide bond</keyword>
<evidence type="ECO:0000256" key="1">
    <source>
        <dbReference type="PROSITE-ProRule" id="PRU00779"/>
    </source>
</evidence>
<reference evidence="4" key="1">
    <citation type="submission" date="2021-02" db="EMBL/GenBank/DDBJ databases">
        <authorList>
            <person name="Dougan E. K."/>
            <person name="Rhodes N."/>
            <person name="Thang M."/>
            <person name="Chan C."/>
        </authorList>
    </citation>
    <scope>NUCLEOTIDE SEQUENCE</scope>
</reference>
<comment type="caution">
    <text evidence="1">Lacks conserved residue(s) required for the propagation of feature annotation.</text>
</comment>
<sequence>MLQPPCGWRTIHANGLMPQACQCKSHGGPRMDNAEAWTAHLPAPRCVPIEPGMQQPWHFAMPGSLEADADVNRFDTRLYNNGDSVWNQCPRDTHRLAGWQAHLRCRANRPRNVYTEPRPSQNSAALRLKALELEHEELRRQLELQQLPQHQDRSCRPNTCQDGHSCGSRCSGPTKSRSRSACGAQSQHAERSLTHRDGQQGRQHSGREMLHERGCEFNGPLSPQASSVQRSKVDPAKFVTKGQAKERRTQNSDMVGSGRSVQNGFSTHAVDKYVQHAPRADKSHLQKLGSGGWTQDGFDQKYGTFQDTQHVRQQEMPITRTDGLMPDLRQMPRAVCPTPYALGSVCGRGERELPGWRSIKDSKEILGNCAEILNSTCKYIFDVLSGTEGWSGSLKILSAADGCADDMLQEAQARYVPTSVMLAHAFASSAGAWSDYRTKIRVYGGDVRNPVTPFWQPQALPWQLPVYLDHRFIFLDNTQDFGSQLYSHGQCEVGQLFDVVLLRQGLCFCDDPSKTSTAWPLEVSLSCTSCENCRAALSSEQLQAQEPAVVRVTAICGAGPNCETCSNTRKLATLDEIACAAKAFPLRESARLSLGTLCAAVVVLSVAQLLGNTCSPLCDLPQFHNWDCVEEKVPLDWDEVHAAVLEGFQGPGDPDFFVPGEILYAFRASSEAAMQACPLGALYLSIVYSYALLVKHADSEVQTRHSETVSSMLRAFPILVIAGSRWPVYEALHHFSGFHEPISQRSSAVVVCQGAKWASGIDWGQLLKHANLFCNQGMLGLEPGQGSLEHTLSLKTVMDAFGAEPQRVADAAQNECPLGFLFLCVVQMAAAAMRLTGRVQSWAESVEKLLKDLPFYLVSASQWPIYPVLGMLSAMFQRPEYSRALGRQFHGEVHRWGGTHPVAKRFRAFGDLRLLPEELMPFGFDETAETQVEILAAASPYEWLIGMADASQVLKMRPIFRTVLDIIMQLVRASQRHQLRECGYSGISHDRCRVRGCSWNADALPACQLPQPKRKVVLTTFMWGQRWSRLIPAFVAWMHKLHIPTLVVAMGQACREACEVAVEANGGWANSLVGCWDPFATSKAPDSSQELGSILQRHSVVHLLLQLGIDAVAFDFDTFLFEDPRHHLETFAEAKQLDILVARHLDADCLNMGFLYIRSSARTAEWYTRYFSWLHLHPYEREQRGLNALLKFTAQSVSFPPKMPRVASAALDDSNEFVSSRGGWLGDWKRLKFFHWVNPAVTPSNWLELKLSDIAALYELALHHETDLASYGMSLGRLLAVEAADGPQTRMMRSVLEEFIIAEAPPRTTCW</sequence>
<feature type="compositionally biased region" description="Polar residues" evidence="2">
    <location>
        <begin position="251"/>
        <end position="262"/>
    </location>
</feature>
<protein>
    <recommendedName>
        <fullName evidence="3">P-type domain-containing protein</fullName>
    </recommendedName>
</protein>
<dbReference type="EMBL" id="CAJNJA010034375">
    <property type="protein sequence ID" value="CAE7691692.1"/>
    <property type="molecule type" value="Genomic_DNA"/>
</dbReference>
<evidence type="ECO:0000256" key="2">
    <source>
        <dbReference type="SAM" id="MobiDB-lite"/>
    </source>
</evidence>
<feature type="domain" description="P-type" evidence="3">
    <location>
        <begin position="971"/>
        <end position="1011"/>
    </location>
</feature>
<dbReference type="Pfam" id="PF00088">
    <property type="entry name" value="Trefoil"/>
    <property type="match status" value="1"/>
</dbReference>
<organism evidence="4 5">
    <name type="scientific">Symbiodinium necroappetens</name>
    <dbReference type="NCBI Taxonomy" id="1628268"/>
    <lineage>
        <taxon>Eukaryota</taxon>
        <taxon>Sar</taxon>
        <taxon>Alveolata</taxon>
        <taxon>Dinophyceae</taxon>
        <taxon>Suessiales</taxon>
        <taxon>Symbiodiniaceae</taxon>
        <taxon>Symbiodinium</taxon>
    </lineage>
</organism>
<feature type="compositionally biased region" description="Basic and acidic residues" evidence="2">
    <location>
        <begin position="188"/>
        <end position="207"/>
    </location>
</feature>